<gene>
    <name evidence="2" type="ORF">IFJ75_05910</name>
</gene>
<evidence type="ECO:0000256" key="1">
    <source>
        <dbReference type="SAM" id="MobiDB-lite"/>
    </source>
</evidence>
<protein>
    <recommendedName>
        <fullName evidence="4">TonB C-terminal domain-containing protein</fullName>
    </recommendedName>
</protein>
<dbReference type="AlphaFoldDB" id="A0A975C218"/>
<dbReference type="EMBL" id="CP062222">
    <property type="protein sequence ID" value="QTC92416.1"/>
    <property type="molecule type" value="Genomic_DNA"/>
</dbReference>
<evidence type="ECO:0000313" key="2">
    <source>
        <dbReference type="EMBL" id="QTC92416.1"/>
    </source>
</evidence>
<dbReference type="KEGG" id="bgoe:IFJ75_05910"/>
<name>A0A975C218_9CAUL</name>
<accession>A0A975C218</accession>
<dbReference type="RefSeq" id="WP_207931698.1">
    <property type="nucleotide sequence ID" value="NZ_CP062222.1"/>
</dbReference>
<organism evidence="2 3">
    <name type="scientific">Brevundimonas goettingensis</name>
    <dbReference type="NCBI Taxonomy" id="2774190"/>
    <lineage>
        <taxon>Bacteria</taxon>
        <taxon>Pseudomonadati</taxon>
        <taxon>Pseudomonadota</taxon>
        <taxon>Alphaproteobacteria</taxon>
        <taxon>Caulobacterales</taxon>
        <taxon>Caulobacteraceae</taxon>
        <taxon>Brevundimonas</taxon>
    </lineage>
</organism>
<reference evidence="2" key="1">
    <citation type="submission" date="2020-09" db="EMBL/GenBank/DDBJ databases">
        <title>Brevundimonas sp. LVF2 isolated from a puddle in Goettingen, Germany.</title>
        <authorList>
            <person name="Friedrich I."/>
            <person name="Klassen A."/>
            <person name="Hannes N."/>
            <person name="Schneider D."/>
            <person name="Hertel R."/>
            <person name="Daniel R."/>
        </authorList>
    </citation>
    <scope>NUCLEOTIDE SEQUENCE</scope>
    <source>
        <strain evidence="2">LVF2</strain>
    </source>
</reference>
<keyword evidence="3" id="KW-1185">Reference proteome</keyword>
<sequence>MPISLALLFLMAQAAVPGAPQTMGQTSGQTAPETPVMPEPIVAPLRDASVTLECGLQADGGLTNCRVVSETPAGHGLGDRALRDARRTRYSRPTVPPRPGETVRFTTRYPWPAGVPDQP</sequence>
<proteinExistence type="predicted"/>
<evidence type="ECO:0008006" key="4">
    <source>
        <dbReference type="Google" id="ProtNLM"/>
    </source>
</evidence>
<evidence type="ECO:0000313" key="3">
    <source>
        <dbReference type="Proteomes" id="UP000663918"/>
    </source>
</evidence>
<dbReference type="Proteomes" id="UP000663918">
    <property type="component" value="Chromosome"/>
</dbReference>
<feature type="region of interest" description="Disordered" evidence="1">
    <location>
        <begin position="88"/>
        <end position="119"/>
    </location>
</feature>